<gene>
    <name evidence="2" type="ORF">FIBSPDRAFT_850951</name>
</gene>
<evidence type="ECO:0000313" key="2">
    <source>
        <dbReference type="EMBL" id="KZP30211.1"/>
    </source>
</evidence>
<feature type="compositionally biased region" description="Polar residues" evidence="1">
    <location>
        <begin position="83"/>
        <end position="97"/>
    </location>
</feature>
<evidence type="ECO:0000256" key="1">
    <source>
        <dbReference type="SAM" id="MobiDB-lite"/>
    </source>
</evidence>
<dbReference type="EMBL" id="KV417495">
    <property type="protein sequence ID" value="KZP30211.1"/>
    <property type="molecule type" value="Genomic_DNA"/>
</dbReference>
<protein>
    <submittedName>
        <fullName evidence="2">Uncharacterized protein</fullName>
    </submittedName>
</protein>
<dbReference type="Proteomes" id="UP000076532">
    <property type="component" value="Unassembled WGS sequence"/>
</dbReference>
<feature type="region of interest" description="Disordered" evidence="1">
    <location>
        <begin position="59"/>
        <end position="115"/>
    </location>
</feature>
<keyword evidence="3" id="KW-1185">Reference proteome</keyword>
<accession>A0A166T5K2</accession>
<dbReference type="AlphaFoldDB" id="A0A166T5K2"/>
<sequence length="115" mass="12757">MGFNSLMNSSTKHFPRTSPAGTLATVLLLGWALRARTLTASLGTRSRICTSTTRDKWEIGGMHEGRGETSRFGHCRSPERKLTSQPPSRASDPSRSQLPIDPRTLVVKHQHVPHR</sequence>
<reference evidence="2 3" key="1">
    <citation type="journal article" date="2016" name="Mol. Biol. Evol.">
        <title>Comparative Genomics of Early-Diverging Mushroom-Forming Fungi Provides Insights into the Origins of Lignocellulose Decay Capabilities.</title>
        <authorList>
            <person name="Nagy L.G."/>
            <person name="Riley R."/>
            <person name="Tritt A."/>
            <person name="Adam C."/>
            <person name="Daum C."/>
            <person name="Floudas D."/>
            <person name="Sun H."/>
            <person name="Yadav J.S."/>
            <person name="Pangilinan J."/>
            <person name="Larsson K.H."/>
            <person name="Matsuura K."/>
            <person name="Barry K."/>
            <person name="Labutti K."/>
            <person name="Kuo R."/>
            <person name="Ohm R.A."/>
            <person name="Bhattacharya S.S."/>
            <person name="Shirouzu T."/>
            <person name="Yoshinaga Y."/>
            <person name="Martin F.M."/>
            <person name="Grigoriev I.V."/>
            <person name="Hibbett D.S."/>
        </authorList>
    </citation>
    <scope>NUCLEOTIDE SEQUENCE [LARGE SCALE GENOMIC DNA]</scope>
    <source>
        <strain evidence="2 3">CBS 109695</strain>
    </source>
</reference>
<feature type="compositionally biased region" description="Basic residues" evidence="1">
    <location>
        <begin position="106"/>
        <end position="115"/>
    </location>
</feature>
<evidence type="ECO:0000313" key="3">
    <source>
        <dbReference type="Proteomes" id="UP000076532"/>
    </source>
</evidence>
<proteinExistence type="predicted"/>
<organism evidence="2 3">
    <name type="scientific">Athelia psychrophila</name>
    <dbReference type="NCBI Taxonomy" id="1759441"/>
    <lineage>
        <taxon>Eukaryota</taxon>
        <taxon>Fungi</taxon>
        <taxon>Dikarya</taxon>
        <taxon>Basidiomycota</taxon>
        <taxon>Agaricomycotina</taxon>
        <taxon>Agaricomycetes</taxon>
        <taxon>Agaricomycetidae</taxon>
        <taxon>Atheliales</taxon>
        <taxon>Atheliaceae</taxon>
        <taxon>Athelia</taxon>
    </lineage>
</organism>
<feature type="compositionally biased region" description="Basic and acidic residues" evidence="1">
    <location>
        <begin position="59"/>
        <end position="82"/>
    </location>
</feature>
<name>A0A166T5K2_9AGAM</name>